<feature type="transmembrane region" description="Helical" evidence="1">
    <location>
        <begin position="97"/>
        <end position="119"/>
    </location>
</feature>
<proteinExistence type="predicted"/>
<evidence type="ECO:0000256" key="1">
    <source>
        <dbReference type="SAM" id="Phobius"/>
    </source>
</evidence>
<accession>A0ABM8VYQ2</accession>
<evidence type="ECO:0000313" key="3">
    <source>
        <dbReference type="Proteomes" id="UP000789901"/>
    </source>
</evidence>
<protein>
    <submittedName>
        <fullName evidence="2">14611_t:CDS:1</fullName>
    </submittedName>
</protein>
<reference evidence="2 3" key="1">
    <citation type="submission" date="2021-06" db="EMBL/GenBank/DDBJ databases">
        <authorList>
            <person name="Kallberg Y."/>
            <person name="Tangrot J."/>
            <person name="Rosling A."/>
        </authorList>
    </citation>
    <scope>NUCLEOTIDE SEQUENCE [LARGE SCALE GENOMIC DNA]</scope>
    <source>
        <strain evidence="2 3">120-4 pot B 10/14</strain>
    </source>
</reference>
<feature type="transmembrane region" description="Helical" evidence="1">
    <location>
        <begin position="12"/>
        <end position="37"/>
    </location>
</feature>
<dbReference type="EMBL" id="CAJVQB010000296">
    <property type="protein sequence ID" value="CAG8480431.1"/>
    <property type="molecule type" value="Genomic_DNA"/>
</dbReference>
<organism evidence="2 3">
    <name type="scientific">Gigaspora margarita</name>
    <dbReference type="NCBI Taxonomy" id="4874"/>
    <lineage>
        <taxon>Eukaryota</taxon>
        <taxon>Fungi</taxon>
        <taxon>Fungi incertae sedis</taxon>
        <taxon>Mucoromycota</taxon>
        <taxon>Glomeromycotina</taxon>
        <taxon>Glomeromycetes</taxon>
        <taxon>Diversisporales</taxon>
        <taxon>Gigasporaceae</taxon>
        <taxon>Gigaspora</taxon>
    </lineage>
</organism>
<keyword evidence="1" id="KW-1133">Transmembrane helix</keyword>
<gene>
    <name evidence="2" type="ORF">GMARGA_LOCUS1213</name>
</gene>
<keyword evidence="1" id="KW-0472">Membrane</keyword>
<feature type="transmembrane region" description="Helical" evidence="1">
    <location>
        <begin position="57"/>
        <end position="76"/>
    </location>
</feature>
<comment type="caution">
    <text evidence="2">The sequence shown here is derived from an EMBL/GenBank/DDBJ whole genome shotgun (WGS) entry which is preliminary data.</text>
</comment>
<evidence type="ECO:0000313" key="2">
    <source>
        <dbReference type="EMBL" id="CAG8480431.1"/>
    </source>
</evidence>
<keyword evidence="3" id="KW-1185">Reference proteome</keyword>
<sequence>MLFGSKSSASTLCGTIVRTVATVAFGNYLSATTGLFLTFFRSPDKDDDSFFAKLKRYIILSASAQILGVICLMTYMTTRFFMLNNEVLPVLLSRCSIVMYSICGASTLTTFVRILYVSIATSSSHDDTRRSSHEDQLMPTFFEPYTSYTYPYVNQDDSKAKKEERDKKTHHLMLSGPLTLIQIIFFTLVYIIQMIFQVYMKIKFPSVGYMYTFQMISILSMLFTIPLFILIYLHVGYISFYLYCDEGYLSSALLFISNFALGNVLHGAYYLTFGQMK</sequence>
<dbReference type="Proteomes" id="UP000789901">
    <property type="component" value="Unassembled WGS sequence"/>
</dbReference>
<feature type="transmembrane region" description="Helical" evidence="1">
    <location>
        <begin position="180"/>
        <end position="199"/>
    </location>
</feature>
<keyword evidence="1" id="KW-0812">Transmembrane</keyword>
<name>A0ABM8VYQ2_GIGMA</name>
<feature type="transmembrane region" description="Helical" evidence="1">
    <location>
        <begin position="247"/>
        <end position="271"/>
    </location>
</feature>
<feature type="transmembrane region" description="Helical" evidence="1">
    <location>
        <begin position="211"/>
        <end position="235"/>
    </location>
</feature>